<evidence type="ECO:0000313" key="1">
    <source>
        <dbReference type="EMBL" id="CAA9304713.1"/>
    </source>
</evidence>
<sequence length="75" mass="8310">MWLVTITCSAEAWKRDSAKFLAIASKYAGIPVSSKKMKADGDRIMQYQLEDVGDAEAFEEECAALPDFTAIFESL</sequence>
<accession>A0A6J4KFN8</accession>
<reference evidence="1" key="1">
    <citation type="submission" date="2020-02" db="EMBL/GenBank/DDBJ databases">
        <authorList>
            <person name="Meier V. D."/>
        </authorList>
    </citation>
    <scope>NUCLEOTIDE SEQUENCE</scope>
    <source>
        <strain evidence="1">AVDCRST_MAG92</strain>
    </source>
</reference>
<protein>
    <submittedName>
        <fullName evidence="1">Uncharacterized protein</fullName>
    </submittedName>
</protein>
<gene>
    <name evidence="1" type="ORF">AVDCRST_MAG92-5384</name>
</gene>
<proteinExistence type="predicted"/>
<dbReference type="AlphaFoldDB" id="A0A6J4KFN8"/>
<organism evidence="1">
    <name type="scientific">uncultured Coleofasciculus sp</name>
    <dbReference type="NCBI Taxonomy" id="1267456"/>
    <lineage>
        <taxon>Bacteria</taxon>
        <taxon>Bacillati</taxon>
        <taxon>Cyanobacteriota</taxon>
        <taxon>Cyanophyceae</taxon>
        <taxon>Coleofasciculales</taxon>
        <taxon>Coleofasciculaceae</taxon>
        <taxon>Coleofasciculus</taxon>
        <taxon>environmental samples</taxon>
    </lineage>
</organism>
<name>A0A6J4KFN8_9CYAN</name>
<dbReference type="EMBL" id="CADCTM010000914">
    <property type="protein sequence ID" value="CAA9304713.1"/>
    <property type="molecule type" value="Genomic_DNA"/>
</dbReference>